<dbReference type="GO" id="GO:0019825">
    <property type="term" value="F:oxygen binding"/>
    <property type="evidence" value="ECO:0007669"/>
    <property type="project" value="InterPro"/>
</dbReference>
<evidence type="ECO:0000256" key="2">
    <source>
        <dbReference type="ARBA" id="ARBA00022617"/>
    </source>
</evidence>
<dbReference type="Gene3D" id="1.10.490.10">
    <property type="entry name" value="Globins"/>
    <property type="match status" value="1"/>
</dbReference>
<dbReference type="CDD" id="cd00454">
    <property type="entry name" value="TrHb1_N"/>
    <property type="match status" value="1"/>
</dbReference>
<accession>A0A919BQ76</accession>
<dbReference type="SUPFAM" id="SSF46458">
    <property type="entry name" value="Globin-like"/>
    <property type="match status" value="1"/>
</dbReference>
<dbReference type="AlphaFoldDB" id="A0A919BQ76"/>
<dbReference type="GO" id="GO:0020037">
    <property type="term" value="F:heme binding"/>
    <property type="evidence" value="ECO:0007669"/>
    <property type="project" value="InterPro"/>
</dbReference>
<reference evidence="6" key="2">
    <citation type="submission" date="2020-09" db="EMBL/GenBank/DDBJ databases">
        <authorList>
            <person name="Sun Q."/>
            <person name="Kim S."/>
        </authorList>
    </citation>
    <scope>NUCLEOTIDE SEQUENCE</scope>
    <source>
        <strain evidence="6">KCTC 42731</strain>
    </source>
</reference>
<evidence type="ECO:0000256" key="3">
    <source>
        <dbReference type="ARBA" id="ARBA00022723"/>
    </source>
</evidence>
<dbReference type="GO" id="GO:0046872">
    <property type="term" value="F:metal ion binding"/>
    <property type="evidence" value="ECO:0007669"/>
    <property type="project" value="UniProtKB-KW"/>
</dbReference>
<dbReference type="PROSITE" id="PS51257">
    <property type="entry name" value="PROKAR_LIPOPROTEIN"/>
    <property type="match status" value="1"/>
</dbReference>
<evidence type="ECO:0000256" key="4">
    <source>
        <dbReference type="ARBA" id="ARBA00023004"/>
    </source>
</evidence>
<proteinExistence type="predicted"/>
<feature type="binding site" description="distal binding residue" evidence="5">
    <location>
        <position position="92"/>
    </location>
    <ligand>
        <name>heme</name>
        <dbReference type="ChEBI" id="CHEBI:30413"/>
    </ligand>
    <ligandPart>
        <name>Fe</name>
        <dbReference type="ChEBI" id="CHEBI:18248"/>
    </ligandPart>
</feature>
<keyword evidence="7" id="KW-1185">Reference proteome</keyword>
<protein>
    <submittedName>
        <fullName evidence="6">Cyanoglobin</fullName>
    </submittedName>
</protein>
<sequence length="140" mass="15717">MKRIIPLTLCLLSFLGCSSKVTEESLYQQLNGQPGIEKIVDSFIQQIAKDKQIFPYFAKASVSHFRQGFITHLCDVSGGPCQYQGDNMNDIHTGMQITEADFNRVVELLINAMEENNITYPAQNRVLALLAPLRAEVIKI</sequence>
<evidence type="ECO:0000256" key="5">
    <source>
        <dbReference type="PIRSR" id="PIRSR601486-1"/>
    </source>
</evidence>
<dbReference type="InterPro" id="IPR012292">
    <property type="entry name" value="Globin/Proto"/>
</dbReference>
<dbReference type="EMBL" id="BNCK01000010">
    <property type="protein sequence ID" value="GHG04762.1"/>
    <property type="molecule type" value="Genomic_DNA"/>
</dbReference>
<dbReference type="Proteomes" id="UP000623842">
    <property type="component" value="Unassembled WGS sequence"/>
</dbReference>
<keyword evidence="3 5" id="KW-0479">Metal-binding</keyword>
<reference evidence="6" key="1">
    <citation type="journal article" date="2014" name="Int. J. Syst. Evol. Microbiol.">
        <title>Complete genome sequence of Corynebacterium casei LMG S-19264T (=DSM 44701T), isolated from a smear-ripened cheese.</title>
        <authorList>
            <consortium name="US DOE Joint Genome Institute (JGI-PGF)"/>
            <person name="Walter F."/>
            <person name="Albersmeier A."/>
            <person name="Kalinowski J."/>
            <person name="Ruckert C."/>
        </authorList>
    </citation>
    <scope>NUCLEOTIDE SEQUENCE</scope>
    <source>
        <strain evidence="6">KCTC 42731</strain>
    </source>
</reference>
<keyword evidence="2 5" id="KW-0349">Heme</keyword>
<dbReference type="Pfam" id="PF01152">
    <property type="entry name" value="Bac_globin"/>
    <property type="match status" value="1"/>
</dbReference>
<comment type="caution">
    <text evidence="6">The sequence shown here is derived from an EMBL/GenBank/DDBJ whole genome shotgun (WGS) entry which is preliminary data.</text>
</comment>
<evidence type="ECO:0000256" key="1">
    <source>
        <dbReference type="ARBA" id="ARBA00022448"/>
    </source>
</evidence>
<name>A0A919BQ76_9GAMM</name>
<dbReference type="InterPro" id="IPR009050">
    <property type="entry name" value="Globin-like_sf"/>
</dbReference>
<evidence type="ECO:0000313" key="6">
    <source>
        <dbReference type="EMBL" id="GHG04762.1"/>
    </source>
</evidence>
<keyword evidence="4 5" id="KW-0408">Iron</keyword>
<keyword evidence="1" id="KW-0813">Transport</keyword>
<evidence type="ECO:0000313" key="7">
    <source>
        <dbReference type="Proteomes" id="UP000623842"/>
    </source>
</evidence>
<dbReference type="InterPro" id="IPR001486">
    <property type="entry name" value="Hemoglobin_trunc"/>
</dbReference>
<dbReference type="RefSeq" id="WP_189773945.1">
    <property type="nucleotide sequence ID" value="NZ_BNCK01000010.1"/>
</dbReference>
<organism evidence="6 7">
    <name type="scientific">Thalassotalea marina</name>
    <dbReference type="NCBI Taxonomy" id="1673741"/>
    <lineage>
        <taxon>Bacteria</taxon>
        <taxon>Pseudomonadati</taxon>
        <taxon>Pseudomonadota</taxon>
        <taxon>Gammaproteobacteria</taxon>
        <taxon>Alteromonadales</taxon>
        <taxon>Colwelliaceae</taxon>
        <taxon>Thalassotalea</taxon>
    </lineage>
</organism>
<gene>
    <name evidence="6" type="primary">glbN</name>
    <name evidence="6" type="ORF">GCM10017161_37970</name>
</gene>